<evidence type="ECO:0000256" key="1">
    <source>
        <dbReference type="SAM" id="MobiDB-lite"/>
    </source>
</evidence>
<dbReference type="AlphaFoldDB" id="E6VFC4"/>
<evidence type="ECO:0000313" key="3">
    <source>
        <dbReference type="Proteomes" id="UP000001402"/>
    </source>
</evidence>
<dbReference type="STRING" id="652103.Rpdx1_1289"/>
<feature type="compositionally biased region" description="Basic and acidic residues" evidence="1">
    <location>
        <begin position="186"/>
        <end position="197"/>
    </location>
</feature>
<dbReference type="KEGG" id="rpx:Rpdx1_1289"/>
<evidence type="ECO:0000313" key="2">
    <source>
        <dbReference type="EMBL" id="ADU42912.1"/>
    </source>
</evidence>
<dbReference type="Gene3D" id="3.30.1150.10">
    <property type="match status" value="1"/>
</dbReference>
<feature type="region of interest" description="Disordered" evidence="1">
    <location>
        <begin position="55"/>
        <end position="197"/>
    </location>
</feature>
<dbReference type="eggNOG" id="COG3170">
    <property type="taxonomic scope" value="Bacteria"/>
</dbReference>
<accession>E6VFC4</accession>
<dbReference type="BioCyc" id="RPAL652103:RPDX1_RS06360-MONOMER"/>
<dbReference type="HOGENOM" id="CLU_870628_0_0_5"/>
<gene>
    <name evidence="2" type="ordered locus">Rpdx1_1289</name>
</gene>
<protein>
    <submittedName>
        <fullName evidence="2">Putative TolA</fullName>
    </submittedName>
</protein>
<reference evidence="2" key="1">
    <citation type="submission" date="2010-12" db="EMBL/GenBank/DDBJ databases">
        <title>Complete sequence of Rhodopseudomonas palustris DX-1.</title>
        <authorList>
            <consortium name="US DOE Joint Genome Institute"/>
            <person name="Lucas S."/>
            <person name="Copeland A."/>
            <person name="Lapidus A."/>
            <person name="Cheng J.-F."/>
            <person name="Goodwin L."/>
            <person name="Pitluck S."/>
            <person name="Misra M."/>
            <person name="Chertkov O."/>
            <person name="Detter J.C."/>
            <person name="Han C."/>
            <person name="Tapia R."/>
            <person name="Land M."/>
            <person name="Hauser L."/>
            <person name="Kyrpides N."/>
            <person name="Ivanova N."/>
            <person name="Ovchinnikova G."/>
            <person name="Logan B."/>
            <person name="Oda Y."/>
            <person name="Harwood C."/>
            <person name="Woyke T."/>
        </authorList>
    </citation>
    <scope>NUCLEOTIDE SEQUENCE [LARGE SCALE GENOMIC DNA]</scope>
    <source>
        <strain evidence="2">DX-1</strain>
    </source>
</reference>
<dbReference type="Proteomes" id="UP000001402">
    <property type="component" value="Chromosome"/>
</dbReference>
<organism evidence="2 3">
    <name type="scientific">Rhodopseudomonas palustris (strain DX-1)</name>
    <dbReference type="NCBI Taxonomy" id="652103"/>
    <lineage>
        <taxon>Bacteria</taxon>
        <taxon>Pseudomonadati</taxon>
        <taxon>Pseudomonadota</taxon>
        <taxon>Alphaproteobacteria</taxon>
        <taxon>Hyphomicrobiales</taxon>
        <taxon>Nitrobacteraceae</taxon>
        <taxon>Rhodopseudomonas</taxon>
    </lineage>
</organism>
<feature type="compositionally biased region" description="Basic and acidic residues" evidence="1">
    <location>
        <begin position="58"/>
        <end position="85"/>
    </location>
</feature>
<name>E6VFC4_RHOPX</name>
<sequence length="332" mass="36775" precursor="true">MKIDKTWAASVALHALVLGWAMLSFSSKAFELEPQDSVAVDTISEDQLAKVMAGMRTGKKENPKPLVEKVAEAKPVDDTVGKISEKAPVVTDTSPPPQPKPKPEEKPVEKKPDPPKPVVKEEPKKEEPKKEEPKKAEKKPEPAKEEAKEAEKKPEPKVDPIAEALKKEEKKKPPPKPTEAAAKPPEQTKPKPERVFDQSKIAALLDKRDPTRNAVTGDALNSNAALGLSKGKSADNSATWGAMFQSQVERCWKKPYGGIEAQRAEAAFVIRLKRDGSLEAMPQPEGHPATPYLRVYQESALRAIIECQPYNLPAQFFDEWKFFAPVFTDRRP</sequence>
<feature type="compositionally biased region" description="Basic and acidic residues" evidence="1">
    <location>
        <begin position="101"/>
        <end position="172"/>
    </location>
</feature>
<proteinExistence type="predicted"/>
<dbReference type="OrthoDB" id="7161229at2"/>
<dbReference type="EMBL" id="CP002418">
    <property type="protein sequence ID" value="ADU42912.1"/>
    <property type="molecule type" value="Genomic_DNA"/>
</dbReference>